<dbReference type="SUPFAM" id="SSF56601">
    <property type="entry name" value="beta-lactamase/transpeptidase-like"/>
    <property type="match status" value="1"/>
</dbReference>
<dbReference type="InterPro" id="IPR015956">
    <property type="entry name" value="Peniciliin-bd_prot_C_sf"/>
</dbReference>
<comment type="similarity">
    <text evidence="3 15">Belongs to the peptidase S11 family.</text>
</comment>
<organism evidence="17 18">
    <name type="scientific">Caldibacillus debilis</name>
    <dbReference type="NCBI Taxonomy" id="301148"/>
    <lineage>
        <taxon>Bacteria</taxon>
        <taxon>Bacillati</taxon>
        <taxon>Bacillota</taxon>
        <taxon>Bacilli</taxon>
        <taxon>Bacillales</taxon>
        <taxon>Bacillaceae</taxon>
        <taxon>Caldibacillus</taxon>
    </lineage>
</organism>
<protein>
    <recommendedName>
        <fullName evidence="4">serine-type D-Ala-D-Ala carboxypeptidase</fullName>
        <ecNumber evidence="4">3.4.16.4</ecNumber>
    </recommendedName>
</protein>
<comment type="function">
    <text evidence="1">Removes C-terminal D-alanyl residues from sugar-peptide cell wall precursors.</text>
</comment>
<sequence length="442" mass="48994">MSVKKRCFLFISAFVFFLGSVFLYGNGNTAAAAEGDPLNLKGEAAILIDGKTGKVLYEKNADKLMGVASMSKMLTEYIVLESIKEGKISWDQEVTINEFVHKLSAAPGLSNIGLTEGEKYTVKELYDAMAIHSGNAATVALAELVAGSESNFVKLMNEKAKELGLDKYHFVNSTGLNNESMLGMHPEGTDAKDENKMSARSVAKLAYRLINDFPEVLETAKIPKLKFRDGKEYPNFNWMLPGLIYEYEGVDGLKTGSTEYAGYCFTATAERDGQRFISVIMKTRSQKERFEETEKLLNYAFSTFTTEELFPAGYTVKGKESLPVAKGKEKQVKIVAKEPLKLMIKSGEKDQYKPKLVLDKNKLNEKGELTAPVKKGEKVGYLTYEYEGEDYGFIDGSDAAKVDVVAADTVEKANWFVLFMRGVGSFFSDLWGSITSAVKGWF</sequence>
<proteinExistence type="inferred from homology"/>
<dbReference type="SMART" id="SM00936">
    <property type="entry name" value="PBP5_C"/>
    <property type="match status" value="1"/>
</dbReference>
<dbReference type="GO" id="GO:0008360">
    <property type="term" value="P:regulation of cell shape"/>
    <property type="evidence" value="ECO:0007669"/>
    <property type="project" value="UniProtKB-KW"/>
</dbReference>
<dbReference type="SUPFAM" id="SSF69189">
    <property type="entry name" value="Penicillin-binding protein associated domain"/>
    <property type="match status" value="1"/>
</dbReference>
<dbReference type="GO" id="GO:0009002">
    <property type="term" value="F:serine-type D-Ala-D-Ala carboxypeptidase activity"/>
    <property type="evidence" value="ECO:0007669"/>
    <property type="project" value="UniProtKB-EC"/>
</dbReference>
<dbReference type="GO" id="GO:0071555">
    <property type="term" value="P:cell wall organization"/>
    <property type="evidence" value="ECO:0007669"/>
    <property type="project" value="UniProtKB-KW"/>
</dbReference>
<keyword evidence="8" id="KW-0378">Hydrolase</keyword>
<feature type="binding site" evidence="14">
    <location>
        <position position="254"/>
    </location>
    <ligand>
        <name>substrate</name>
    </ligand>
</feature>
<dbReference type="GO" id="GO:0009252">
    <property type="term" value="P:peptidoglycan biosynthetic process"/>
    <property type="evidence" value="ECO:0007669"/>
    <property type="project" value="UniProtKB-UniPathway"/>
</dbReference>
<evidence type="ECO:0000259" key="16">
    <source>
        <dbReference type="SMART" id="SM00936"/>
    </source>
</evidence>
<keyword evidence="10" id="KW-0573">Peptidoglycan synthesis</keyword>
<comment type="pathway">
    <text evidence="2">Cell wall biogenesis; peptidoglycan biosynthesis.</text>
</comment>
<evidence type="ECO:0000256" key="8">
    <source>
        <dbReference type="ARBA" id="ARBA00022801"/>
    </source>
</evidence>
<keyword evidence="9" id="KW-0133">Cell shape</keyword>
<name>A0A3E0K8J1_9BACI</name>
<dbReference type="Proteomes" id="UP000257014">
    <property type="component" value="Unassembled WGS sequence"/>
</dbReference>
<feature type="active site" description="Proton acceptor" evidence="13">
    <location>
        <position position="72"/>
    </location>
</feature>
<dbReference type="EMBL" id="QEWE01000006">
    <property type="protein sequence ID" value="REJ31380.1"/>
    <property type="molecule type" value="Genomic_DNA"/>
</dbReference>
<dbReference type="Gene3D" id="3.40.710.10">
    <property type="entry name" value="DD-peptidase/beta-lactamase superfamily"/>
    <property type="match status" value="1"/>
</dbReference>
<dbReference type="PANTHER" id="PTHR21581">
    <property type="entry name" value="D-ALANYL-D-ALANINE CARBOXYPEPTIDASE"/>
    <property type="match status" value="1"/>
</dbReference>
<evidence type="ECO:0000256" key="4">
    <source>
        <dbReference type="ARBA" id="ARBA00012448"/>
    </source>
</evidence>
<dbReference type="PANTHER" id="PTHR21581:SF11">
    <property type="entry name" value="D-ALANYL-D-ALANINE CARBOXYPEPTIDASE DACA"/>
    <property type="match status" value="1"/>
</dbReference>
<evidence type="ECO:0000256" key="7">
    <source>
        <dbReference type="ARBA" id="ARBA00022729"/>
    </source>
</evidence>
<evidence type="ECO:0000256" key="14">
    <source>
        <dbReference type="PIRSR" id="PIRSR618044-2"/>
    </source>
</evidence>
<feature type="active site" description="Acyl-ester intermediate" evidence="13">
    <location>
        <position position="69"/>
    </location>
</feature>
<evidence type="ECO:0000256" key="5">
    <source>
        <dbReference type="ARBA" id="ARBA00022645"/>
    </source>
</evidence>
<keyword evidence="5 17" id="KW-0121">Carboxypeptidase</keyword>
<feature type="domain" description="Peptidase S11 D-Ala-D-Ala carboxypeptidase A C-terminal" evidence="16">
    <location>
        <begin position="304"/>
        <end position="412"/>
    </location>
</feature>
<dbReference type="Pfam" id="PF07943">
    <property type="entry name" value="PBP5_C"/>
    <property type="match status" value="1"/>
</dbReference>
<dbReference type="Gene3D" id="2.60.410.10">
    <property type="entry name" value="D-Ala-D-Ala carboxypeptidase, C-terminal domain"/>
    <property type="match status" value="1"/>
</dbReference>
<evidence type="ECO:0000256" key="13">
    <source>
        <dbReference type="PIRSR" id="PIRSR618044-1"/>
    </source>
</evidence>
<dbReference type="AlphaFoldDB" id="A0A3E0K8J1"/>
<dbReference type="GO" id="GO:0006508">
    <property type="term" value="P:proteolysis"/>
    <property type="evidence" value="ECO:0007669"/>
    <property type="project" value="UniProtKB-KW"/>
</dbReference>
<dbReference type="EC" id="3.4.16.4" evidence="4"/>
<dbReference type="Pfam" id="PF00768">
    <property type="entry name" value="Peptidase_S11"/>
    <property type="match status" value="1"/>
</dbReference>
<dbReference type="PRINTS" id="PR00725">
    <property type="entry name" value="DADACBPTASE1"/>
</dbReference>
<evidence type="ECO:0000256" key="15">
    <source>
        <dbReference type="RuleBase" id="RU004016"/>
    </source>
</evidence>
<keyword evidence="6" id="KW-0645">Protease</keyword>
<comment type="catalytic activity">
    <reaction evidence="12">
        <text>Preferential cleavage: (Ac)2-L-Lys-D-Ala-|-D-Ala. Also transpeptidation of peptidyl-alanyl moieties that are N-acyl substituents of D-alanine.</text>
        <dbReference type="EC" id="3.4.16.4"/>
    </reaction>
</comment>
<comment type="caution">
    <text evidence="17">The sequence shown here is derived from an EMBL/GenBank/DDBJ whole genome shotgun (WGS) entry which is preliminary data.</text>
</comment>
<evidence type="ECO:0000256" key="10">
    <source>
        <dbReference type="ARBA" id="ARBA00022984"/>
    </source>
</evidence>
<evidence type="ECO:0000256" key="1">
    <source>
        <dbReference type="ARBA" id="ARBA00003217"/>
    </source>
</evidence>
<evidence type="ECO:0000256" key="12">
    <source>
        <dbReference type="ARBA" id="ARBA00034000"/>
    </source>
</evidence>
<dbReference type="InterPro" id="IPR001967">
    <property type="entry name" value="Peptidase_S11_N"/>
</dbReference>
<evidence type="ECO:0000256" key="2">
    <source>
        <dbReference type="ARBA" id="ARBA00004752"/>
    </source>
</evidence>
<gene>
    <name evidence="17" type="ORF">C6P37_01735</name>
</gene>
<dbReference type="RefSeq" id="WP_276642345.1">
    <property type="nucleotide sequence ID" value="NZ_LZRR01000233.1"/>
</dbReference>
<dbReference type="InterPro" id="IPR012907">
    <property type="entry name" value="Peptidase_S11_C"/>
</dbReference>
<feature type="active site" evidence="13">
    <location>
        <position position="133"/>
    </location>
</feature>
<evidence type="ECO:0000256" key="11">
    <source>
        <dbReference type="ARBA" id="ARBA00023316"/>
    </source>
</evidence>
<evidence type="ECO:0000256" key="9">
    <source>
        <dbReference type="ARBA" id="ARBA00022960"/>
    </source>
</evidence>
<evidence type="ECO:0000313" key="18">
    <source>
        <dbReference type="Proteomes" id="UP000257014"/>
    </source>
</evidence>
<dbReference type="UniPathway" id="UPA00219"/>
<keyword evidence="7" id="KW-0732">Signal</keyword>
<dbReference type="InterPro" id="IPR037167">
    <property type="entry name" value="Peptidase_S11_C_sf"/>
</dbReference>
<reference evidence="17 18" key="1">
    <citation type="submission" date="2018-03" db="EMBL/GenBank/DDBJ databases">
        <authorList>
            <person name="Keele B.F."/>
        </authorList>
    </citation>
    <scope>NUCLEOTIDE SEQUENCE [LARGE SCALE GENOMIC DNA]</scope>
    <source>
        <strain evidence="17">ZCTH4_d</strain>
    </source>
</reference>
<keyword evidence="11" id="KW-0961">Cell wall biogenesis/degradation</keyword>
<evidence type="ECO:0000313" key="17">
    <source>
        <dbReference type="EMBL" id="REJ31380.1"/>
    </source>
</evidence>
<dbReference type="InterPro" id="IPR018044">
    <property type="entry name" value="Peptidase_S11"/>
</dbReference>
<evidence type="ECO:0000256" key="6">
    <source>
        <dbReference type="ARBA" id="ARBA00022670"/>
    </source>
</evidence>
<accession>A0A3E0K8J1</accession>
<evidence type="ECO:0000256" key="3">
    <source>
        <dbReference type="ARBA" id="ARBA00007164"/>
    </source>
</evidence>
<dbReference type="InterPro" id="IPR012338">
    <property type="entry name" value="Beta-lactam/transpept-like"/>
</dbReference>